<keyword evidence="3" id="KW-1185">Reference proteome</keyword>
<sequence length="226" mass="24518">MRQDDSAAGLRYLSQAGEHASEQPAADVPRVEPQVMIVGDDIAALRPTDSDVLPFEQPEAETAGSRWLRPESDAEPVGEETTNPRDSEVPDQPPAGRVEDSTALPDDDAADHRAVQVRDTAGQSTPLTLDRLSRKLSGRSTGAAQQTIGAQSTNRMPVQSVYASIDQGDRHGHIRHGAMGTDELYVRRVAFNEDPAQTDPQQRSGGIDGLKPDKDHYLWSGLHQNP</sequence>
<evidence type="ECO:0000256" key="1">
    <source>
        <dbReference type="SAM" id="MobiDB-lite"/>
    </source>
</evidence>
<gene>
    <name evidence="2" type="ORF">GCM10009804_71260</name>
</gene>
<reference evidence="3" key="1">
    <citation type="journal article" date="2019" name="Int. J. Syst. Evol. Microbiol.">
        <title>The Global Catalogue of Microorganisms (GCM) 10K type strain sequencing project: providing services to taxonomists for standard genome sequencing and annotation.</title>
        <authorList>
            <consortium name="The Broad Institute Genomics Platform"/>
            <consortium name="The Broad Institute Genome Sequencing Center for Infectious Disease"/>
            <person name="Wu L."/>
            <person name="Ma J."/>
        </authorList>
    </citation>
    <scope>NUCLEOTIDE SEQUENCE [LARGE SCALE GENOMIC DNA]</scope>
    <source>
        <strain evidence="3">JCM 15572</strain>
    </source>
</reference>
<organism evidence="2 3">
    <name type="scientific">Kribbella hippodromi</name>
    <dbReference type="NCBI Taxonomy" id="434347"/>
    <lineage>
        <taxon>Bacteria</taxon>
        <taxon>Bacillati</taxon>
        <taxon>Actinomycetota</taxon>
        <taxon>Actinomycetes</taxon>
        <taxon>Propionibacteriales</taxon>
        <taxon>Kribbellaceae</taxon>
        <taxon>Kribbella</taxon>
    </lineage>
</organism>
<evidence type="ECO:0000313" key="2">
    <source>
        <dbReference type="EMBL" id="GAA1604763.1"/>
    </source>
</evidence>
<protein>
    <submittedName>
        <fullName evidence="2">Uncharacterized protein</fullName>
    </submittedName>
</protein>
<name>A0ABP4Q9K3_9ACTN</name>
<feature type="compositionally biased region" description="Polar residues" evidence="1">
    <location>
        <begin position="138"/>
        <end position="155"/>
    </location>
</feature>
<feature type="region of interest" description="Disordered" evidence="1">
    <location>
        <begin position="47"/>
        <end position="155"/>
    </location>
</feature>
<dbReference type="Proteomes" id="UP001501705">
    <property type="component" value="Unassembled WGS sequence"/>
</dbReference>
<accession>A0ABP4Q9K3</accession>
<evidence type="ECO:0000313" key="3">
    <source>
        <dbReference type="Proteomes" id="UP001501705"/>
    </source>
</evidence>
<dbReference type="EMBL" id="BAAAPH010000035">
    <property type="protein sequence ID" value="GAA1604763.1"/>
    <property type="molecule type" value="Genomic_DNA"/>
</dbReference>
<feature type="region of interest" description="Disordered" evidence="1">
    <location>
        <begin position="1"/>
        <end position="34"/>
    </location>
</feature>
<comment type="caution">
    <text evidence="2">The sequence shown here is derived from an EMBL/GenBank/DDBJ whole genome shotgun (WGS) entry which is preliminary data.</text>
</comment>
<feature type="region of interest" description="Disordered" evidence="1">
    <location>
        <begin position="191"/>
        <end position="226"/>
    </location>
</feature>
<proteinExistence type="predicted"/>